<dbReference type="PANTHER" id="PTHR43139">
    <property type="entry name" value="SI:DKEY-122A22.2"/>
    <property type="match status" value="1"/>
</dbReference>
<evidence type="ECO:0000313" key="2">
    <source>
        <dbReference type="Proteomes" id="UP000087171"/>
    </source>
</evidence>
<dbReference type="eggNOG" id="KOG1454">
    <property type="taxonomic scope" value="Eukaryota"/>
</dbReference>
<feature type="domain" description="AB hydrolase-1" evidence="1">
    <location>
        <begin position="52"/>
        <end position="291"/>
    </location>
</feature>
<dbReference type="PANTHER" id="PTHR43139:SF59">
    <property type="entry name" value="ALPHA_BETA-HYDROLASES SUPERFAMILY PROTEIN"/>
    <property type="match status" value="1"/>
</dbReference>
<dbReference type="AlphaFoldDB" id="A0A1S2XL95"/>
<dbReference type="InterPro" id="IPR000073">
    <property type="entry name" value="AB_hydrolase_1"/>
</dbReference>
<dbReference type="KEGG" id="cam:101503575"/>
<name>A0A1S2XL95_CICAR</name>
<keyword evidence="2" id="KW-1185">Reference proteome</keyword>
<accession>A0A1S2XL95</accession>
<proteinExistence type="predicted"/>
<dbReference type="Gene3D" id="3.40.50.1820">
    <property type="entry name" value="alpha/beta hydrolase"/>
    <property type="match status" value="1"/>
</dbReference>
<dbReference type="Pfam" id="PF12697">
    <property type="entry name" value="Abhydrolase_6"/>
    <property type="match status" value="1"/>
</dbReference>
<protein>
    <submittedName>
        <fullName evidence="3">Uncharacterized protein LOC101503575</fullName>
    </submittedName>
</protein>
<gene>
    <name evidence="3" type="primary">LOC101503575</name>
</gene>
<dbReference type="GeneID" id="101503575"/>
<dbReference type="SUPFAM" id="SSF53474">
    <property type="entry name" value="alpha/beta-Hydrolases"/>
    <property type="match status" value="1"/>
</dbReference>
<dbReference type="Proteomes" id="UP000087171">
    <property type="component" value="Chromosome Ca2"/>
</dbReference>
<dbReference type="PaxDb" id="3827-XP_004490376.1"/>
<dbReference type="InterPro" id="IPR029058">
    <property type="entry name" value="AB_hydrolase_fold"/>
</dbReference>
<reference evidence="2" key="1">
    <citation type="journal article" date="2013" name="Nat. Biotechnol.">
        <title>Draft genome sequence of chickpea (Cicer arietinum) provides a resource for trait improvement.</title>
        <authorList>
            <person name="Varshney R.K."/>
            <person name="Song C."/>
            <person name="Saxena R.K."/>
            <person name="Azam S."/>
            <person name="Yu S."/>
            <person name="Sharpe A.G."/>
            <person name="Cannon S."/>
            <person name="Baek J."/>
            <person name="Rosen B.D."/>
            <person name="Tar'an B."/>
            <person name="Millan T."/>
            <person name="Zhang X."/>
            <person name="Ramsay L.D."/>
            <person name="Iwata A."/>
            <person name="Wang Y."/>
            <person name="Nelson W."/>
            <person name="Farmer A.D."/>
            <person name="Gaur P.M."/>
            <person name="Soderlund C."/>
            <person name="Penmetsa R.V."/>
            <person name="Xu C."/>
            <person name="Bharti A.K."/>
            <person name="He W."/>
            <person name="Winter P."/>
            <person name="Zhao S."/>
            <person name="Hane J.K."/>
            <person name="Carrasquilla-Garcia N."/>
            <person name="Condie J.A."/>
            <person name="Upadhyaya H.D."/>
            <person name="Luo M.C."/>
            <person name="Thudi M."/>
            <person name="Gowda C.L."/>
            <person name="Singh N.P."/>
            <person name="Lichtenzveig J."/>
            <person name="Gali K.K."/>
            <person name="Rubio J."/>
            <person name="Nadarajan N."/>
            <person name="Dolezel J."/>
            <person name="Bansal K.C."/>
            <person name="Xu X."/>
            <person name="Edwards D."/>
            <person name="Zhang G."/>
            <person name="Kahl G."/>
            <person name="Gil J."/>
            <person name="Singh K.B."/>
            <person name="Datta S.K."/>
            <person name="Jackson S.A."/>
            <person name="Wang J."/>
            <person name="Cook D.R."/>
        </authorList>
    </citation>
    <scope>NUCLEOTIDE SEQUENCE [LARGE SCALE GENOMIC DNA]</scope>
    <source>
        <strain evidence="2">cv. CDC Frontier</strain>
    </source>
</reference>
<evidence type="ECO:0000259" key="1">
    <source>
        <dbReference type="Pfam" id="PF12697"/>
    </source>
</evidence>
<dbReference type="PRINTS" id="PR00111">
    <property type="entry name" value="ABHYDROLASE"/>
</dbReference>
<dbReference type="InterPro" id="IPR052370">
    <property type="entry name" value="Meta-cleavage_hydrolase"/>
</dbReference>
<organism evidence="2 3">
    <name type="scientific">Cicer arietinum</name>
    <name type="common">Chickpea</name>
    <name type="synonym">Garbanzo</name>
    <dbReference type="NCBI Taxonomy" id="3827"/>
    <lineage>
        <taxon>Eukaryota</taxon>
        <taxon>Viridiplantae</taxon>
        <taxon>Streptophyta</taxon>
        <taxon>Embryophyta</taxon>
        <taxon>Tracheophyta</taxon>
        <taxon>Spermatophyta</taxon>
        <taxon>Magnoliopsida</taxon>
        <taxon>eudicotyledons</taxon>
        <taxon>Gunneridae</taxon>
        <taxon>Pentapetalae</taxon>
        <taxon>rosids</taxon>
        <taxon>fabids</taxon>
        <taxon>Fabales</taxon>
        <taxon>Fabaceae</taxon>
        <taxon>Papilionoideae</taxon>
        <taxon>50 kb inversion clade</taxon>
        <taxon>NPAAA clade</taxon>
        <taxon>Hologalegina</taxon>
        <taxon>IRL clade</taxon>
        <taxon>Cicereae</taxon>
        <taxon>Cicer</taxon>
    </lineage>
</organism>
<dbReference type="RefSeq" id="XP_004490376.1">
    <property type="nucleotide sequence ID" value="XM_004490319.3"/>
</dbReference>
<dbReference type="STRING" id="3827.A0A1S2XL95"/>
<reference evidence="3" key="2">
    <citation type="submission" date="2025-08" db="UniProtKB">
        <authorList>
            <consortium name="RefSeq"/>
        </authorList>
    </citation>
    <scope>IDENTIFICATION</scope>
    <source>
        <tissue evidence="3">Etiolated seedlings</tissue>
    </source>
</reference>
<evidence type="ECO:0000313" key="3">
    <source>
        <dbReference type="RefSeq" id="XP_004490376.1"/>
    </source>
</evidence>
<sequence length="302" mass="34461">MTKCFSLTETRNRCHRSKFTGSGLRSTTTDLKDGTIMHCWVPKTRTESKPSLLLIHGIGPNALWQWGNFIRNLTKFFNVYVPDLIFFGGSYTTRPERTEGFQAECVMRVMKEMKCVRSVSVVGLSYGGFVAYDLAVKYEEFVERVVVCGSGVSLEEKDIKEGLFLVSDLDEAAQILVPQTPQRLRELVEYTFSKASLVAWLPSCFLLDFIHAMCRDYVQEKRELIRALAKDRNFSDLPKISQPTLIIWGEHDQLFPLELGHRLKRHLGDNAQIVVIKNTGHAFCAEKAKEFYSILKSFLVDS</sequence>
<dbReference type="OrthoDB" id="6431331at2759"/>